<organism evidence="1 2">
    <name type="scientific">Bacteroides faecalis</name>
    <dbReference type="NCBI Taxonomy" id="2447885"/>
    <lineage>
        <taxon>Bacteria</taxon>
        <taxon>Pseudomonadati</taxon>
        <taxon>Bacteroidota</taxon>
        <taxon>Bacteroidia</taxon>
        <taxon>Bacteroidales</taxon>
        <taxon>Bacteroidaceae</taxon>
        <taxon>Bacteroides</taxon>
    </lineage>
</organism>
<proteinExistence type="predicted"/>
<dbReference type="AlphaFoldDB" id="A0A401LYI5"/>
<dbReference type="SUPFAM" id="SSF52922">
    <property type="entry name" value="TK C-terminal domain-like"/>
    <property type="match status" value="1"/>
</dbReference>
<evidence type="ECO:0008006" key="3">
    <source>
        <dbReference type="Google" id="ProtNLM"/>
    </source>
</evidence>
<evidence type="ECO:0000313" key="2">
    <source>
        <dbReference type="Proteomes" id="UP000288079"/>
    </source>
</evidence>
<reference evidence="1 2" key="1">
    <citation type="submission" date="2018-10" db="EMBL/GenBank/DDBJ databases">
        <title>Draft Genome Sequence of Bacteroides sp. KCTC 15687.</title>
        <authorList>
            <person name="Yu S.Y."/>
            <person name="Kim J.S."/>
            <person name="Oh B.S."/>
            <person name="Park S.H."/>
            <person name="Kang S.W."/>
            <person name="Park J.E."/>
            <person name="Choi S.H."/>
            <person name="Han K.I."/>
            <person name="Lee K.C."/>
            <person name="Eom M.K."/>
            <person name="Suh M.K."/>
            <person name="Lee D.H."/>
            <person name="Yoon H."/>
            <person name="Kim B."/>
            <person name="Yang S.J."/>
            <person name="Lee J.S."/>
            <person name="Lee J.H."/>
        </authorList>
    </citation>
    <scope>NUCLEOTIDE SEQUENCE [LARGE SCALE GENOMIC DNA]</scope>
    <source>
        <strain evidence="1 2">KCTC 15687</strain>
    </source>
</reference>
<keyword evidence="2" id="KW-1185">Reference proteome</keyword>
<dbReference type="Gene3D" id="3.40.50.920">
    <property type="match status" value="1"/>
</dbReference>
<sequence length="63" mass="7032">MNLSDHGYTPAIKRIGLPDKFVQHGTVTELYQLCGMDENSITKELLNQCALLPVTSKIKELTN</sequence>
<dbReference type="Proteomes" id="UP000288079">
    <property type="component" value="Unassembled WGS sequence"/>
</dbReference>
<name>A0A401LYI5_9BACE</name>
<protein>
    <recommendedName>
        <fullName evidence="3">1-deoxy-D-xylulose-5-phosphate synthase</fullName>
    </recommendedName>
</protein>
<gene>
    <name evidence="1" type="ORF">KGMB02408_35080</name>
</gene>
<dbReference type="EMBL" id="BHWB01000013">
    <property type="protein sequence ID" value="GCB36563.1"/>
    <property type="molecule type" value="Genomic_DNA"/>
</dbReference>
<dbReference type="InterPro" id="IPR009014">
    <property type="entry name" value="Transketo_C/PFOR_II"/>
</dbReference>
<accession>A0A401LYI5</accession>
<evidence type="ECO:0000313" key="1">
    <source>
        <dbReference type="EMBL" id="GCB36563.1"/>
    </source>
</evidence>
<comment type="caution">
    <text evidence="1">The sequence shown here is derived from an EMBL/GenBank/DDBJ whole genome shotgun (WGS) entry which is preliminary data.</text>
</comment>